<geneLocation type="plasmid" evidence="1">
    <name>unnamed3</name>
</geneLocation>
<accession>A0A1V0M4W2</accession>
<dbReference type="AlphaFoldDB" id="A0A1V0M4W2"/>
<dbReference type="RefSeq" id="WP_099140112.1">
    <property type="nucleotide sequence ID" value="NZ_CAWNQJ010000047.1"/>
</dbReference>
<reference evidence="2 3" key="2">
    <citation type="journal article" date="2017" name="Nat. Microbiol.">
        <title>Natural product diversity associated with the nematode symbionts Photorhabdus and Xenorhabdus.</title>
        <authorList>
            <person name="Tobias N.J."/>
            <person name="Wolff H."/>
            <person name="Djahanschiri B."/>
            <person name="Grundmann F."/>
            <person name="Kronenwerth M."/>
            <person name="Shi Y.M."/>
            <person name="Simonyi S."/>
            <person name="Grun P."/>
            <person name="Shapiro-Ilan D."/>
            <person name="Pidot S.J."/>
            <person name="Stinear T.P."/>
            <person name="Ebersberger I."/>
            <person name="Bode H.B."/>
        </authorList>
    </citation>
    <scope>NUCLEOTIDE SEQUENCE [LARGE SCALE GENOMIC DNA]</scope>
    <source>
        <strain evidence="2 3">DSM 17903</strain>
    </source>
</reference>
<dbReference type="EMBL" id="NJAI01000020">
    <property type="protein sequence ID" value="PHM51384.1"/>
    <property type="molecule type" value="Genomic_DNA"/>
</dbReference>
<evidence type="ECO:0000313" key="2">
    <source>
        <dbReference type="EMBL" id="PHM51384.1"/>
    </source>
</evidence>
<dbReference type="Proteomes" id="UP000225433">
    <property type="component" value="Unassembled WGS sequence"/>
</dbReference>
<sequence length="250" mass="27626">MTGYILADNFTLNRSEEGTYSAFDLNIATALLAGSQLESMTSEGDAIMKAPNGLGWIIAKEPGLERIEDLEKQYNSPCYSPMTNELFTRFIMREYPVTIDPIVAVNGTLVGQWRVASNGASAGINVTTAFQHKLPEFCVTQSENMSEAIVHNGLMQAGIGRTAYLYFQHDMASYDVVFISPQTAEVIKQEPAFWAYCVRVAELDQYAVIGVPQEAELLAVENAKLVLVAQVAEYKRESTSKLDDDKDSEQ</sequence>
<proteinExistence type="predicted"/>
<evidence type="ECO:0000313" key="3">
    <source>
        <dbReference type="Proteomes" id="UP000225433"/>
    </source>
</evidence>
<gene>
    <name evidence="2" type="ORF">Xhom_04937</name>
</gene>
<dbReference type="EMBL" id="KX517800">
    <property type="protein sequence ID" value="ARD69869.1"/>
    <property type="molecule type" value="Genomic_DNA"/>
</dbReference>
<protein>
    <submittedName>
        <fullName evidence="1">Uncharacterized protein</fullName>
    </submittedName>
</protein>
<reference evidence="1" key="1">
    <citation type="journal article" date="2017" name="J. Invertebr. Pathol.">
        <title>Identification and bacterial characteristics of Xenorhabdus hominickii ANU101 from an entomopathogenic nematode, Steinernema monticolum.</title>
        <authorList>
            <person name="Park Y."/>
            <person name="Kang S."/>
            <person name="Sadekuzzaman M."/>
            <person name="Kim H."/>
            <person name="Jung J.K."/>
            <person name="Kim Y."/>
        </authorList>
    </citation>
    <scope>NUCLEOTIDE SEQUENCE</scope>
    <source>
        <strain evidence="1">ANU101</strain>
        <plasmid evidence="1">unnamed3</plasmid>
    </source>
</reference>
<organism evidence="1">
    <name type="scientific">Xenorhabdus hominickii</name>
    <dbReference type="NCBI Taxonomy" id="351679"/>
    <lineage>
        <taxon>Bacteria</taxon>
        <taxon>Pseudomonadati</taxon>
        <taxon>Pseudomonadota</taxon>
        <taxon>Gammaproteobacteria</taxon>
        <taxon>Enterobacterales</taxon>
        <taxon>Morganellaceae</taxon>
        <taxon>Xenorhabdus</taxon>
    </lineage>
</organism>
<keyword evidence="1" id="KW-0614">Plasmid</keyword>
<name>A0A1V0M4W2_XENHO</name>
<evidence type="ECO:0000313" key="1">
    <source>
        <dbReference type="EMBL" id="ARD69869.1"/>
    </source>
</evidence>